<sequence length="111" mass="13375">MNIKKDQTIKEVEQKSNALAEINMYENSELFSDTTMSEIDNSYKFWNEEDEHTSIFDICKEFESSEEEYEKRDVRKKSQNYQRNNSIEINTMPLENTTQDEQTNDFEKETY</sequence>
<reference evidence="3 6" key="3">
    <citation type="journal article" date="2016" name="Nat. Commun.">
        <title>Genomes of cryptic chimpanzee Plasmodium species reveal key evolutionary events leading to human malaria.</title>
        <authorList>
            <person name="Sundararaman S.A."/>
            <person name="Plenderleith L.J."/>
            <person name="Liu W."/>
            <person name="Loy D.E."/>
            <person name="Learn G.H."/>
            <person name="Li Y."/>
            <person name="Shaw K.S."/>
            <person name="Ayouba A."/>
            <person name="Peeters M."/>
            <person name="Speede S."/>
            <person name="Shaw G.M."/>
            <person name="Bushman F.D."/>
            <person name="Brisson D."/>
            <person name="Rayner J.C."/>
            <person name="Sharp P.M."/>
            <person name="Hahn B.H."/>
        </authorList>
    </citation>
    <scope>NUCLEOTIDE SEQUENCE [LARGE SCALE GENOMIC DNA]</scope>
    <source>
        <strain evidence="3 6">SY57</strain>
    </source>
</reference>
<dbReference type="Proteomes" id="UP000240500">
    <property type="component" value="Chromosome 12"/>
</dbReference>
<dbReference type="EMBL" id="LT969575">
    <property type="protein sequence ID" value="SOV80575.1"/>
    <property type="molecule type" value="Genomic_DNA"/>
</dbReference>
<reference evidence="2" key="1">
    <citation type="submission" date="2014-01" db="EMBL/GenBank/DDBJ databases">
        <authorList>
            <person name="Aslett M."/>
        </authorList>
    </citation>
    <scope>NUCLEOTIDE SEQUENCE</scope>
    <source>
        <strain evidence="2">CDC</strain>
    </source>
</reference>
<keyword evidence="5" id="KW-1185">Reference proteome</keyword>
<gene>
    <name evidence="2" type="ORF">PRCDC_1212600</name>
    <name evidence="4" type="ORF">PRG01_1216900</name>
    <name evidence="3" type="ORF">PRSY57_1212600</name>
</gene>
<dbReference type="Proteomes" id="UP000076359">
    <property type="component" value="Unassembled WGS sequence"/>
</dbReference>
<dbReference type="OrthoDB" id="375337at2759"/>
<evidence type="ECO:0000313" key="7">
    <source>
        <dbReference type="Proteomes" id="UP000240500"/>
    </source>
</evidence>
<dbReference type="AlphaFoldDB" id="A0A060RVA9"/>
<evidence type="ECO:0000313" key="4">
    <source>
        <dbReference type="EMBL" id="SOV80575.1"/>
    </source>
</evidence>
<feature type="region of interest" description="Disordered" evidence="1">
    <location>
        <begin position="67"/>
        <end position="111"/>
    </location>
</feature>
<organism evidence="2 5">
    <name type="scientific">Plasmodium reichenowi</name>
    <dbReference type="NCBI Taxonomy" id="5854"/>
    <lineage>
        <taxon>Eukaryota</taxon>
        <taxon>Sar</taxon>
        <taxon>Alveolata</taxon>
        <taxon>Apicomplexa</taxon>
        <taxon>Aconoidasida</taxon>
        <taxon>Haemosporida</taxon>
        <taxon>Plasmodiidae</taxon>
        <taxon>Plasmodium</taxon>
        <taxon>Plasmodium (Laverania)</taxon>
    </lineage>
</organism>
<evidence type="ECO:0000313" key="3">
    <source>
        <dbReference type="EMBL" id="KYN95245.1"/>
    </source>
</evidence>
<accession>A0A060RVA9</accession>
<dbReference type="VEuPathDB" id="PlasmoDB:PRCDC_1212600"/>
<proteinExistence type="predicted"/>
<reference evidence="2" key="2">
    <citation type="submission" date="2014-05" db="EMBL/GenBank/DDBJ databases">
        <title>The genome sequences of chimpanzee malaria parasites reveal the path to human adaptation.</title>
        <authorList>
            <person name="Otto T.D."/>
            <person name="Rayner J.C."/>
            <person name="Boehme U."/>
            <person name="Pain A."/>
            <person name="Spottiswoode N."/>
            <person name="Sanders M."/>
            <person name="Quail M."/>
            <person name="Ollomo B."/>
            <person name="Renaud F."/>
            <person name="Thomas A.W."/>
            <person name="Prugnolle F."/>
            <person name="Conway D.J."/>
            <person name="Newbold C."/>
            <person name="Berriman M."/>
        </authorList>
    </citation>
    <scope>NUCLEOTIDE SEQUENCE [LARGE SCALE GENOMIC DNA]</scope>
    <source>
        <strain evidence="2">CDC</strain>
    </source>
</reference>
<dbReference type="Proteomes" id="UP000027581">
    <property type="component" value="Unassembled WGS sequence"/>
</dbReference>
<dbReference type="EMBL" id="LVLA01000013">
    <property type="protein sequence ID" value="KYN95245.1"/>
    <property type="molecule type" value="Genomic_DNA"/>
</dbReference>
<dbReference type="KEGG" id="prei:PRSY57_1212600"/>
<feature type="compositionally biased region" description="Polar residues" evidence="1">
    <location>
        <begin position="79"/>
        <end position="101"/>
    </location>
</feature>
<evidence type="ECO:0000313" key="5">
    <source>
        <dbReference type="Proteomes" id="UP000027581"/>
    </source>
</evidence>
<dbReference type="EMBL" id="HG810773">
    <property type="protein sequence ID" value="CDO65411.1"/>
    <property type="molecule type" value="Genomic_DNA"/>
</dbReference>
<evidence type="ECO:0000313" key="2">
    <source>
        <dbReference type="EMBL" id="CDO65411.1"/>
    </source>
</evidence>
<dbReference type="RefSeq" id="XP_012764007.1">
    <property type="nucleotide sequence ID" value="XM_012908553.2"/>
</dbReference>
<reference evidence="4 7" key="4">
    <citation type="submission" date="2016-09" db="EMBL/GenBank/DDBJ databases">
        <authorList>
            <consortium name="Pathogen Informatics"/>
        </authorList>
    </citation>
    <scope>NUCLEOTIDE SEQUENCE [LARGE SCALE GENOMIC DNA]</scope>
</reference>
<name>A0A060RVA9_PLARE</name>
<dbReference type="GeneID" id="24532182"/>
<protein>
    <submittedName>
        <fullName evidence="2">Uncharacterized protein</fullName>
    </submittedName>
</protein>
<evidence type="ECO:0000256" key="1">
    <source>
        <dbReference type="SAM" id="MobiDB-lite"/>
    </source>
</evidence>
<evidence type="ECO:0000313" key="6">
    <source>
        <dbReference type="Proteomes" id="UP000076359"/>
    </source>
</evidence>
<dbReference type="VEuPathDB" id="PlasmoDB:PRG01_1216900"/>